<keyword evidence="4" id="KW-1185">Reference proteome</keyword>
<dbReference type="InterPro" id="IPR046350">
    <property type="entry name" value="Cystatin_sf"/>
</dbReference>
<dbReference type="GO" id="GO:0004869">
    <property type="term" value="F:cysteine-type endopeptidase inhibitor activity"/>
    <property type="evidence" value="ECO:0007669"/>
    <property type="project" value="TreeGrafter"/>
</dbReference>
<dbReference type="PANTHER" id="PTHR11414">
    <property type="entry name" value="CYSTATIN FAMILY MEMBER"/>
    <property type="match status" value="1"/>
</dbReference>
<dbReference type="PANTHER" id="PTHR11414:SF20">
    <property type="entry name" value="CYSTATIN-A"/>
    <property type="match status" value="1"/>
</dbReference>
<dbReference type="InterPro" id="IPR001713">
    <property type="entry name" value="Prot_inh_stefin"/>
</dbReference>
<evidence type="ECO:0000313" key="3">
    <source>
        <dbReference type="EnsemblMetazoa" id="G31104.1:cds"/>
    </source>
</evidence>
<dbReference type="Proteomes" id="UP000005408">
    <property type="component" value="Unassembled WGS sequence"/>
</dbReference>
<comment type="similarity">
    <text evidence="1">Belongs to the cystatin family.</text>
</comment>
<dbReference type="Gene3D" id="3.10.450.10">
    <property type="match status" value="1"/>
</dbReference>
<sequence length="102" mass="11081">VKKMENMQFGTLGPANADIQNLIDQVQGQVENQTLGQLNIYNAVSVRKQTLAGGTNWLVKVNVGNDFIHLMINQMEGAQVNQPPALTGLQQGHLADDPLAPF</sequence>
<evidence type="ECO:0000256" key="2">
    <source>
        <dbReference type="ARBA" id="ARBA00022690"/>
    </source>
</evidence>
<evidence type="ECO:0000256" key="1">
    <source>
        <dbReference type="ARBA" id="ARBA00009403"/>
    </source>
</evidence>
<evidence type="ECO:0000313" key="4">
    <source>
        <dbReference type="Proteomes" id="UP000005408"/>
    </source>
</evidence>
<protein>
    <submittedName>
        <fullName evidence="3">Uncharacterized protein</fullName>
    </submittedName>
</protein>
<dbReference type="GO" id="GO:0005829">
    <property type="term" value="C:cytosol"/>
    <property type="evidence" value="ECO:0007669"/>
    <property type="project" value="TreeGrafter"/>
</dbReference>
<organism evidence="3 4">
    <name type="scientific">Magallana gigas</name>
    <name type="common">Pacific oyster</name>
    <name type="synonym">Crassostrea gigas</name>
    <dbReference type="NCBI Taxonomy" id="29159"/>
    <lineage>
        <taxon>Eukaryota</taxon>
        <taxon>Metazoa</taxon>
        <taxon>Spiralia</taxon>
        <taxon>Lophotrochozoa</taxon>
        <taxon>Mollusca</taxon>
        <taxon>Bivalvia</taxon>
        <taxon>Autobranchia</taxon>
        <taxon>Pteriomorphia</taxon>
        <taxon>Ostreida</taxon>
        <taxon>Ostreoidea</taxon>
        <taxon>Ostreidae</taxon>
        <taxon>Magallana</taxon>
    </lineage>
</organism>
<accession>A0A8W8M496</accession>
<name>A0A8W8M496_MAGGI</name>
<keyword evidence="2" id="KW-0646">Protease inhibitor</keyword>
<dbReference type="SUPFAM" id="SSF54403">
    <property type="entry name" value="Cystatin/monellin"/>
    <property type="match status" value="1"/>
</dbReference>
<proteinExistence type="inferred from homology"/>
<dbReference type="EnsemblMetazoa" id="G31104.1">
    <property type="protein sequence ID" value="G31104.1:cds"/>
    <property type="gene ID" value="G31104"/>
</dbReference>
<reference evidence="3" key="1">
    <citation type="submission" date="2022-08" db="UniProtKB">
        <authorList>
            <consortium name="EnsemblMetazoa"/>
        </authorList>
    </citation>
    <scope>IDENTIFICATION</scope>
    <source>
        <strain evidence="3">05x7-T-G4-1.051#20</strain>
    </source>
</reference>
<dbReference type="AlphaFoldDB" id="A0A8W8M496"/>